<protein>
    <submittedName>
        <fullName evidence="3">5-oxoprolinase (ATP-hydrolyzing)</fullName>
        <ecNumber evidence="3">3.5.2.9</ecNumber>
    </submittedName>
</protein>
<dbReference type="Pfam" id="PF02538">
    <property type="entry name" value="Hydantoinase_B"/>
    <property type="match status" value="1"/>
</dbReference>
<dbReference type="PANTHER" id="PTHR11365">
    <property type="entry name" value="5-OXOPROLINASE RELATED"/>
    <property type="match status" value="1"/>
</dbReference>
<dbReference type="GO" id="GO:0005829">
    <property type="term" value="C:cytosol"/>
    <property type="evidence" value="ECO:0007669"/>
    <property type="project" value="TreeGrafter"/>
</dbReference>
<keyword evidence="3" id="KW-0378">Hydrolase</keyword>
<dbReference type="GO" id="GO:0017168">
    <property type="term" value="F:5-oxoprolinase (ATP-hydrolyzing) activity"/>
    <property type="evidence" value="ECO:0007669"/>
    <property type="project" value="UniProtKB-EC"/>
</dbReference>
<dbReference type="EMBL" id="LS483254">
    <property type="protein sequence ID" value="SQD93115.1"/>
    <property type="molecule type" value="Genomic_DNA"/>
</dbReference>
<feature type="region of interest" description="Disordered" evidence="1">
    <location>
        <begin position="499"/>
        <end position="526"/>
    </location>
</feature>
<evidence type="ECO:0000313" key="3">
    <source>
        <dbReference type="EMBL" id="SQD93115.1"/>
    </source>
</evidence>
<dbReference type="InterPro" id="IPR003692">
    <property type="entry name" value="Hydantoinase_B"/>
</dbReference>
<dbReference type="InterPro" id="IPR045079">
    <property type="entry name" value="Oxoprolinase-like"/>
</dbReference>
<dbReference type="OrthoDB" id="9761586at2"/>
<name>A0A2X3MLV0_9BACT</name>
<evidence type="ECO:0000259" key="2">
    <source>
        <dbReference type="Pfam" id="PF02538"/>
    </source>
</evidence>
<proteinExistence type="predicted"/>
<organism evidence="3 4">
    <name type="scientific">Candidatus Bipolaricaulis anaerobius</name>
    <dbReference type="NCBI Taxonomy" id="2026885"/>
    <lineage>
        <taxon>Bacteria</taxon>
        <taxon>Candidatus Bipolaricaulota</taxon>
        <taxon>Candidatus Bipolaricaulia</taxon>
        <taxon>Candidatus Bipolaricaulales</taxon>
        <taxon>Candidatus Bipolaricaulaceae</taxon>
        <taxon>Candidatus Bipolaricaulis</taxon>
    </lineage>
</organism>
<dbReference type="GO" id="GO:0006749">
    <property type="term" value="P:glutathione metabolic process"/>
    <property type="evidence" value="ECO:0007669"/>
    <property type="project" value="TreeGrafter"/>
</dbReference>
<reference evidence="4" key="1">
    <citation type="submission" date="2018-05" db="EMBL/GenBank/DDBJ databases">
        <authorList>
            <person name="Hao L."/>
        </authorList>
    </citation>
    <scope>NUCLEOTIDE SEQUENCE [LARGE SCALE GENOMIC DNA]</scope>
</reference>
<evidence type="ECO:0000313" key="4">
    <source>
        <dbReference type="Proteomes" id="UP000249818"/>
    </source>
</evidence>
<dbReference type="RefSeq" id="WP_122031524.1">
    <property type="nucleotide sequence ID" value="NZ_LS483254.1"/>
</dbReference>
<accession>A0A2X3MLV0</accession>
<feature type="compositionally biased region" description="Gly residues" evidence="1">
    <location>
        <begin position="515"/>
        <end position="526"/>
    </location>
</feature>
<dbReference type="EC" id="3.5.2.9" evidence="3"/>
<evidence type="ECO:0000256" key="1">
    <source>
        <dbReference type="SAM" id="MobiDB-lite"/>
    </source>
</evidence>
<feature type="domain" description="Hydantoinase B/oxoprolinase" evidence="2">
    <location>
        <begin position="5"/>
        <end position="523"/>
    </location>
</feature>
<dbReference type="PANTHER" id="PTHR11365:SF23">
    <property type="entry name" value="HYPOTHETICAL 5-OXOPROLINASE (EUROFUNG)-RELATED"/>
    <property type="match status" value="1"/>
</dbReference>
<dbReference type="AlphaFoldDB" id="A0A2X3MLV0"/>
<keyword evidence="4" id="KW-1185">Reference proteome</keyword>
<gene>
    <name evidence="3" type="primary">oplaH</name>
    <name evidence="3" type="ORF">BARAN1_1091</name>
</gene>
<dbReference type="Proteomes" id="UP000249818">
    <property type="component" value="Chromosome BARAN1"/>
</dbReference>
<sequence>MSTIDPVTLEVLRHALTSVAEEMNANLVRSAYSPNIKERRDCSSALFDPHGELVAQAESIPVHLGAMPFSVRAALARVAEWEEGDVVILNDPYLGGAHLPDVTFVAPVFAGSGLVAFVACRAHHADIGGPAPGSLAPTATEIYGEGLRIPPVRLWKRGELDEDLLRILLQNVRTPDERWGDLRAQHAACRTGIGRIRDLVARYGTELLGEGMAGVLDYSERRMRAEIRRLPQGAAEFADALDDDGVGTGPVPILVRIEIRADTVRVDFAGSDSQVRGPLNAVFAVTASAVYYALRAVTDPTIPPNAGCYRPIELLAPEGTIVNPRPPAPVVGGNLETSQRIVDVVLGALAELIPERVPAASQGTMNNVAIGGTDPRTGRPYAFYETIGGGSGARPKGDGVDGVHSHMTNTLNTPVEALELAYPLRVERYELRSGTGGRGRFRGGCGIRRDLAPLGHAAHVSLLTDRRIGRPYGLRGGEAGERGENILVRDGEEIRLPGKTEFDLHPGETLSIRTPGGGGYGPPAER</sequence>
<dbReference type="KEGG" id="bana:BARAN1_1091"/>